<evidence type="ECO:0000256" key="3">
    <source>
        <dbReference type="ARBA" id="ARBA00022729"/>
    </source>
</evidence>
<evidence type="ECO:0000256" key="5">
    <source>
        <dbReference type="ARBA" id="ARBA00023136"/>
    </source>
</evidence>
<evidence type="ECO:0000256" key="1">
    <source>
        <dbReference type="ARBA" id="ARBA00004167"/>
    </source>
</evidence>
<keyword evidence="2" id="KW-0812">Transmembrane</keyword>
<sequence>MVTMKVAVILCLVALSGFAFFNAVNAARQLRNAGCNPSSCGSLTISSPFRLKGDPPNCGNPYIELACENNRTMLHNWDGTYYVADIFYGGEFGDSSTIQLVDQSLDADVCSILPKSLVCEEEIADSIFFMSCRVPMTSSLYIDAASCANASFSAYPYFYALFSGQTLNETGFDESCTVEVQVPRPVGLQYSNITGLPRLSISDIHRELLRGYNVSWGCATNVDFSDRNGSKLAEM</sequence>
<comment type="subcellular location">
    <subcellularLocation>
        <location evidence="1">Membrane</location>
        <topology evidence="1">Single-pass membrane protein</topology>
    </subcellularLocation>
</comment>
<feature type="signal peptide" evidence="6">
    <location>
        <begin position="1"/>
        <end position="26"/>
    </location>
</feature>
<comment type="caution">
    <text evidence="8">The sequence shown here is derived from an EMBL/GenBank/DDBJ whole genome shotgun (WGS) entry which is preliminary data.</text>
</comment>
<keyword evidence="5" id="KW-0472">Membrane</keyword>
<keyword evidence="3 6" id="KW-0732">Signal</keyword>
<dbReference type="InterPro" id="IPR025287">
    <property type="entry name" value="WAK_GUB"/>
</dbReference>
<feature type="domain" description="Wall-associated receptor kinase galacturonan-binding" evidence="7">
    <location>
        <begin position="35"/>
        <end position="90"/>
    </location>
</feature>
<evidence type="ECO:0000256" key="4">
    <source>
        <dbReference type="ARBA" id="ARBA00022989"/>
    </source>
</evidence>
<dbReference type="PANTHER" id="PTHR33138">
    <property type="entry name" value="OS01G0690200 PROTEIN"/>
    <property type="match status" value="1"/>
</dbReference>
<accession>A0ABR2CXZ6</accession>
<protein>
    <recommendedName>
        <fullName evidence="7">Wall-associated receptor kinase galacturonan-binding domain-containing protein</fullName>
    </recommendedName>
</protein>
<proteinExistence type="predicted"/>
<evidence type="ECO:0000313" key="8">
    <source>
        <dbReference type="EMBL" id="KAK8525913.1"/>
    </source>
</evidence>
<dbReference type="Proteomes" id="UP001472677">
    <property type="component" value="Unassembled WGS sequence"/>
</dbReference>
<reference evidence="8 9" key="1">
    <citation type="journal article" date="2024" name="G3 (Bethesda)">
        <title>Genome assembly of Hibiscus sabdariffa L. provides insights into metabolisms of medicinal natural products.</title>
        <authorList>
            <person name="Kim T."/>
        </authorList>
    </citation>
    <scope>NUCLEOTIDE SEQUENCE [LARGE SCALE GENOMIC DNA]</scope>
    <source>
        <strain evidence="8">TK-2024</strain>
        <tissue evidence="8">Old leaves</tissue>
    </source>
</reference>
<evidence type="ECO:0000313" key="9">
    <source>
        <dbReference type="Proteomes" id="UP001472677"/>
    </source>
</evidence>
<organism evidence="8 9">
    <name type="scientific">Hibiscus sabdariffa</name>
    <name type="common">roselle</name>
    <dbReference type="NCBI Taxonomy" id="183260"/>
    <lineage>
        <taxon>Eukaryota</taxon>
        <taxon>Viridiplantae</taxon>
        <taxon>Streptophyta</taxon>
        <taxon>Embryophyta</taxon>
        <taxon>Tracheophyta</taxon>
        <taxon>Spermatophyta</taxon>
        <taxon>Magnoliopsida</taxon>
        <taxon>eudicotyledons</taxon>
        <taxon>Gunneridae</taxon>
        <taxon>Pentapetalae</taxon>
        <taxon>rosids</taxon>
        <taxon>malvids</taxon>
        <taxon>Malvales</taxon>
        <taxon>Malvaceae</taxon>
        <taxon>Malvoideae</taxon>
        <taxon>Hibiscus</taxon>
    </lineage>
</organism>
<name>A0ABR2CXZ6_9ROSI</name>
<gene>
    <name evidence="8" type="ORF">V6N12_020400</name>
</gene>
<keyword evidence="9" id="KW-1185">Reference proteome</keyword>
<evidence type="ECO:0000259" key="7">
    <source>
        <dbReference type="Pfam" id="PF13947"/>
    </source>
</evidence>
<dbReference type="PANTHER" id="PTHR33138:SF30">
    <property type="entry name" value="LEAF RUST 10 DISEASE-RESISTANCE LOCUS RECEPTOR-LIKE PROTEIN KINASE-LIKE 2.7"/>
    <property type="match status" value="1"/>
</dbReference>
<feature type="chain" id="PRO_5045554154" description="Wall-associated receptor kinase galacturonan-binding domain-containing protein" evidence="6">
    <location>
        <begin position="27"/>
        <end position="235"/>
    </location>
</feature>
<dbReference type="EMBL" id="JBBPBM010000039">
    <property type="protein sequence ID" value="KAK8525913.1"/>
    <property type="molecule type" value="Genomic_DNA"/>
</dbReference>
<keyword evidence="4" id="KW-1133">Transmembrane helix</keyword>
<evidence type="ECO:0000256" key="6">
    <source>
        <dbReference type="SAM" id="SignalP"/>
    </source>
</evidence>
<dbReference type="Pfam" id="PF13947">
    <property type="entry name" value="GUB_WAK_bind"/>
    <property type="match status" value="1"/>
</dbReference>
<evidence type="ECO:0000256" key="2">
    <source>
        <dbReference type="ARBA" id="ARBA00022692"/>
    </source>
</evidence>